<dbReference type="EMBL" id="JBEDNY010000007">
    <property type="protein sequence ID" value="MEZ3165307.1"/>
    <property type="molecule type" value="Genomic_DNA"/>
</dbReference>
<evidence type="ECO:0000313" key="5">
    <source>
        <dbReference type="EMBL" id="MEZ3165307.1"/>
    </source>
</evidence>
<evidence type="ECO:0000256" key="3">
    <source>
        <dbReference type="ARBA" id="ARBA00022691"/>
    </source>
</evidence>
<dbReference type="Pfam" id="PF08241">
    <property type="entry name" value="Methyltransf_11"/>
    <property type="match status" value="1"/>
</dbReference>
<reference evidence="5 6" key="1">
    <citation type="submission" date="2024-06" db="EMBL/GenBank/DDBJ databases">
        <title>Halorubrum miltondacostae sp. nov., a potential PHA producer isolated from an inland solar saltern in Rio Maior, Portugal.</title>
        <authorList>
            <person name="Albuquerque L."/>
            <person name="Viver T."/>
            <person name="Barroso C."/>
            <person name="Claudino R."/>
            <person name="Galvan M."/>
            <person name="Simoes G."/>
            <person name="Lobo Da Cunha A."/>
            <person name="Egas C."/>
        </authorList>
    </citation>
    <scope>NUCLEOTIDE SEQUENCE [LARGE SCALE GENOMIC DNA]</scope>
    <source>
        <strain evidence="5 6">RMP-11</strain>
    </source>
</reference>
<dbReference type="Proteomes" id="UP001567572">
    <property type="component" value="Unassembled WGS sequence"/>
</dbReference>
<protein>
    <submittedName>
        <fullName evidence="5">Class I SAM-dependent methyltransferase</fullName>
    </submittedName>
</protein>
<feature type="domain" description="Methyltransferase type 11" evidence="4">
    <location>
        <begin position="49"/>
        <end position="142"/>
    </location>
</feature>
<dbReference type="RefSeq" id="WP_371163338.1">
    <property type="nucleotide sequence ID" value="NZ_JBEDNX010000006.1"/>
</dbReference>
<dbReference type="SUPFAM" id="SSF53335">
    <property type="entry name" value="S-adenosyl-L-methionine-dependent methyltransferases"/>
    <property type="match status" value="1"/>
</dbReference>
<keyword evidence="6" id="KW-1185">Reference proteome</keyword>
<sequence>MPSPDAIADAYDAIAEEYESVAETQPHNAHHEFPATTALIPDVDGLRVLDAGCGAGRYAEWLGERGAEVVGCDVSEAMVEQARARLGDDASVHRADVAEPLTFADADAFDGVVCSGVLDYVEDWRDPFGEFARVLRPGGFLVASVGHPASEVNRAAASNYFDVEPREAEFDVGPSLYRRPLDEMVGPLLDAGFRLDALREPRPTEAFREAALEEYDRTAGEPVFLCLRGVRRPEA</sequence>
<accession>A0ABD5M7H3</accession>
<gene>
    <name evidence="5" type="ORF">ABNG04_15820</name>
</gene>
<dbReference type="AlphaFoldDB" id="A0ABD5M7H3"/>
<dbReference type="InterPro" id="IPR013216">
    <property type="entry name" value="Methyltransf_11"/>
</dbReference>
<proteinExistence type="predicted"/>
<evidence type="ECO:0000313" key="6">
    <source>
        <dbReference type="Proteomes" id="UP001567572"/>
    </source>
</evidence>
<dbReference type="CDD" id="cd02440">
    <property type="entry name" value="AdoMet_MTases"/>
    <property type="match status" value="1"/>
</dbReference>
<dbReference type="Gene3D" id="3.40.50.150">
    <property type="entry name" value="Vaccinia Virus protein VP39"/>
    <property type="match status" value="1"/>
</dbReference>
<dbReference type="InterPro" id="IPR029063">
    <property type="entry name" value="SAM-dependent_MTases_sf"/>
</dbReference>
<dbReference type="PANTHER" id="PTHR43464:SF19">
    <property type="entry name" value="UBIQUINONE BIOSYNTHESIS O-METHYLTRANSFERASE, MITOCHONDRIAL"/>
    <property type="match status" value="1"/>
</dbReference>
<name>A0ABD5M7H3_9EURY</name>
<evidence type="ECO:0000256" key="2">
    <source>
        <dbReference type="ARBA" id="ARBA00022679"/>
    </source>
</evidence>
<dbReference type="GO" id="GO:0032259">
    <property type="term" value="P:methylation"/>
    <property type="evidence" value="ECO:0007669"/>
    <property type="project" value="UniProtKB-KW"/>
</dbReference>
<keyword evidence="1 5" id="KW-0489">Methyltransferase</keyword>
<evidence type="ECO:0000259" key="4">
    <source>
        <dbReference type="Pfam" id="PF08241"/>
    </source>
</evidence>
<organism evidence="5 6">
    <name type="scientific">Halorubrum miltondacostae</name>
    <dbReference type="NCBI Taxonomy" id="3076378"/>
    <lineage>
        <taxon>Archaea</taxon>
        <taxon>Methanobacteriati</taxon>
        <taxon>Methanobacteriota</taxon>
        <taxon>Stenosarchaea group</taxon>
        <taxon>Halobacteria</taxon>
        <taxon>Halobacteriales</taxon>
        <taxon>Haloferacaceae</taxon>
        <taxon>Halorubrum</taxon>
    </lineage>
</organism>
<dbReference type="GO" id="GO:0008168">
    <property type="term" value="F:methyltransferase activity"/>
    <property type="evidence" value="ECO:0007669"/>
    <property type="project" value="UniProtKB-KW"/>
</dbReference>
<keyword evidence="2" id="KW-0808">Transferase</keyword>
<evidence type="ECO:0000256" key="1">
    <source>
        <dbReference type="ARBA" id="ARBA00022603"/>
    </source>
</evidence>
<keyword evidence="3" id="KW-0949">S-adenosyl-L-methionine</keyword>
<dbReference type="PANTHER" id="PTHR43464">
    <property type="entry name" value="METHYLTRANSFERASE"/>
    <property type="match status" value="1"/>
</dbReference>
<comment type="caution">
    <text evidence="5">The sequence shown here is derived from an EMBL/GenBank/DDBJ whole genome shotgun (WGS) entry which is preliminary data.</text>
</comment>